<organism evidence="10 11">
    <name type="scientific">Salmonella arizonae (strain ATCC BAA-731 / CDC346-86 / RSK2980)</name>
    <dbReference type="NCBI Taxonomy" id="41514"/>
    <lineage>
        <taxon>Bacteria</taxon>
        <taxon>Pseudomonadati</taxon>
        <taxon>Pseudomonadota</taxon>
        <taxon>Gammaproteobacteria</taxon>
        <taxon>Enterobacterales</taxon>
        <taxon>Enterobacteriaceae</taxon>
        <taxon>Salmonella</taxon>
    </lineage>
</organism>
<dbReference type="KEGG" id="ses:SARI_04146"/>
<dbReference type="PANTHER" id="PTHR43418">
    <property type="entry name" value="MULTIFUNCTIONAL TRYPTOPHAN BIOSYNTHESIS PROTEIN-RELATED"/>
    <property type="match status" value="1"/>
</dbReference>
<evidence type="ECO:0000313" key="11">
    <source>
        <dbReference type="Proteomes" id="UP000002084"/>
    </source>
</evidence>
<dbReference type="CDD" id="cd01743">
    <property type="entry name" value="GATase1_Anthranilate_Synthase"/>
    <property type="match status" value="1"/>
</dbReference>
<keyword evidence="11" id="KW-1185">Reference proteome</keyword>
<dbReference type="AlphaFoldDB" id="A9MMF6"/>
<keyword evidence="2" id="KW-0289">Folate biosynthesis</keyword>
<dbReference type="GO" id="GO:0046656">
    <property type="term" value="P:folic acid biosynthetic process"/>
    <property type="evidence" value="ECO:0007669"/>
    <property type="project" value="UniProtKB-KW"/>
</dbReference>
<evidence type="ECO:0000256" key="8">
    <source>
        <dbReference type="ARBA" id="ARBA00078909"/>
    </source>
</evidence>
<dbReference type="NCBIfam" id="NF005946">
    <property type="entry name" value="PRK08007.1"/>
    <property type="match status" value="1"/>
</dbReference>
<evidence type="ECO:0000256" key="7">
    <source>
        <dbReference type="ARBA" id="ARBA00075800"/>
    </source>
</evidence>
<protein>
    <recommendedName>
        <fullName evidence="6">Aminodeoxychorismate synthase component 2</fullName>
    </recommendedName>
    <alternativeName>
        <fullName evidence="8">4-amino-4-deoxychorismate synthase component 2</fullName>
    </alternativeName>
    <alternativeName>
        <fullName evidence="7">Aminodeoxychorismate synthase, glutamine amidotransferase component</fullName>
    </alternativeName>
</protein>
<evidence type="ECO:0000256" key="3">
    <source>
        <dbReference type="ARBA" id="ARBA00022962"/>
    </source>
</evidence>
<dbReference type="NCBIfam" id="TIGR00566">
    <property type="entry name" value="trpG_papA"/>
    <property type="match status" value="1"/>
</dbReference>
<dbReference type="PRINTS" id="PR00096">
    <property type="entry name" value="GATASE"/>
</dbReference>
<dbReference type="MEROPS" id="C26.955"/>
<dbReference type="Pfam" id="PF00117">
    <property type="entry name" value="GATase"/>
    <property type="match status" value="1"/>
</dbReference>
<evidence type="ECO:0000259" key="9">
    <source>
        <dbReference type="Pfam" id="PF00117"/>
    </source>
</evidence>
<dbReference type="FunFam" id="3.40.50.880:FF:000003">
    <property type="entry name" value="Anthranilate synthase component II"/>
    <property type="match status" value="1"/>
</dbReference>
<gene>
    <name evidence="10" type="ordered locus">SARI_04146</name>
</gene>
<evidence type="ECO:0000256" key="6">
    <source>
        <dbReference type="ARBA" id="ARBA00070460"/>
    </source>
</evidence>
<comment type="function">
    <text evidence="4">Part of a heterodimeric complex that catalyzes the two-step biosynthesis of 4-amino-4-deoxychorismate (ADC), a precursor of p-aminobenzoate (PABA) and tetrahydrofolate. In the first step, a glutamine amidotransferase (PabA) generates ammonia as a substrate that, along with chorismate, is used in the second step, catalyzed by aminodeoxychorismate synthase (PabB) to produce ADC. PabA converts glutamine into glutamate only in the presence of stoichiometric amounts of PabB.</text>
</comment>
<evidence type="ECO:0000256" key="5">
    <source>
        <dbReference type="ARBA" id="ARBA00062013"/>
    </source>
</evidence>
<dbReference type="InterPro" id="IPR006221">
    <property type="entry name" value="TrpG/PapA_dom"/>
</dbReference>
<dbReference type="GO" id="GO:0004049">
    <property type="term" value="F:anthranilate synthase activity"/>
    <property type="evidence" value="ECO:0007669"/>
    <property type="project" value="TreeGrafter"/>
</dbReference>
<dbReference type="SUPFAM" id="SSF52317">
    <property type="entry name" value="Class I glutamine amidotransferase-like"/>
    <property type="match status" value="1"/>
</dbReference>
<dbReference type="STRING" id="41514.SARI_04146"/>
<dbReference type="GO" id="GO:0046820">
    <property type="term" value="F:4-amino-4-deoxychorismate synthase activity"/>
    <property type="evidence" value="ECO:0007669"/>
    <property type="project" value="TreeGrafter"/>
</dbReference>
<dbReference type="GO" id="GO:0000162">
    <property type="term" value="P:L-tryptophan biosynthetic process"/>
    <property type="evidence" value="ECO:0007669"/>
    <property type="project" value="TreeGrafter"/>
</dbReference>
<dbReference type="InterPro" id="IPR029062">
    <property type="entry name" value="Class_I_gatase-like"/>
</dbReference>
<comment type="subunit">
    <text evidence="5">Monomer. Heterodimer consisting of two non-identical subunits: a glutamine amidotransferase subunit (PabA) and a aminodeoxychorismate synthase subunit (PabB).</text>
</comment>
<dbReference type="PANTHER" id="PTHR43418:SF4">
    <property type="entry name" value="MULTIFUNCTIONAL TRYPTOPHAN BIOSYNTHESIS PROTEIN"/>
    <property type="match status" value="1"/>
</dbReference>
<dbReference type="Proteomes" id="UP000002084">
    <property type="component" value="Chromosome"/>
</dbReference>
<dbReference type="InterPro" id="IPR017926">
    <property type="entry name" value="GATASE"/>
</dbReference>
<dbReference type="GO" id="GO:0005829">
    <property type="term" value="C:cytosol"/>
    <property type="evidence" value="ECO:0007669"/>
    <property type="project" value="TreeGrafter"/>
</dbReference>
<dbReference type="Gene3D" id="3.40.50.880">
    <property type="match status" value="1"/>
</dbReference>
<name>A9MMF6_SALAR</name>
<proteinExistence type="predicted"/>
<keyword evidence="3" id="KW-0315">Glutamine amidotransferase</keyword>
<dbReference type="InterPro" id="IPR050472">
    <property type="entry name" value="Anth_synth/Amidotransfase"/>
</dbReference>
<evidence type="ECO:0000256" key="4">
    <source>
        <dbReference type="ARBA" id="ARBA00053037"/>
    </source>
</evidence>
<dbReference type="EMBL" id="CP000880">
    <property type="protein sequence ID" value="ABX23935.1"/>
    <property type="molecule type" value="Genomic_DNA"/>
</dbReference>
<accession>A9MMF6</accession>
<dbReference type="PRINTS" id="PR00097">
    <property type="entry name" value="ANTSNTHASEII"/>
</dbReference>
<dbReference type="GO" id="GO:0046654">
    <property type="term" value="P:tetrahydrofolate biosynthetic process"/>
    <property type="evidence" value="ECO:0007669"/>
    <property type="project" value="TreeGrafter"/>
</dbReference>
<sequence>MILLIDNYDSFTWNLYQYFCELGAEVQVRRNDALTLAHIDALNPQKIVISPGPCTPNDAGISLAVIRHYAGRIPMLGVCLGHQAMAQAFGATVVRAAKVMHGKTSPITHNGQGVFRGLPNPLTVTRYHSLIVDPATLPECFEITAWSETQEIMGIRHREWDLEGVQFHPESILSEQGHALLENFSGVDLWLLLSDFLFIFCDYNFTGIST</sequence>
<comment type="pathway">
    <text evidence="1">Cofactor biosynthesis; tetrahydrofolate biosynthesis; 4-aminobenzoate from chorismate: step 1/2.</text>
</comment>
<feature type="domain" description="Glutamine amidotransferase" evidence="9">
    <location>
        <begin position="3"/>
        <end position="184"/>
    </location>
</feature>
<evidence type="ECO:0000256" key="2">
    <source>
        <dbReference type="ARBA" id="ARBA00022909"/>
    </source>
</evidence>
<reference evidence="10 11" key="1">
    <citation type="submission" date="2007-11" db="EMBL/GenBank/DDBJ databases">
        <authorList>
            <consortium name="The Salmonella enterica serovar Arizonae Genome Sequencing Project"/>
            <person name="McClelland M."/>
            <person name="Sanderson E.K."/>
            <person name="Porwollik S."/>
            <person name="Spieth J."/>
            <person name="Clifton W.S."/>
            <person name="Fulton R."/>
            <person name="Chunyan W."/>
            <person name="Wollam A."/>
            <person name="Shah N."/>
            <person name="Pepin K."/>
            <person name="Bhonagiri V."/>
            <person name="Nash W."/>
            <person name="Johnson M."/>
            <person name="Thiruvilangam P."/>
            <person name="Wilson R."/>
        </authorList>
    </citation>
    <scope>NUCLEOTIDE SEQUENCE [LARGE SCALE GENOMIC DNA]</scope>
    <source>
        <strain evidence="11">ATCC BAA-731 / CDC346-86 / RSK2980</strain>
    </source>
</reference>
<evidence type="ECO:0000256" key="1">
    <source>
        <dbReference type="ARBA" id="ARBA00005009"/>
    </source>
</evidence>
<dbReference type="PRINTS" id="PR00099">
    <property type="entry name" value="CPSGATASE"/>
</dbReference>
<evidence type="ECO:0000313" key="10">
    <source>
        <dbReference type="EMBL" id="ABX23935.1"/>
    </source>
</evidence>
<dbReference type="HOGENOM" id="CLU_014340_1_2_6"/>
<dbReference type="PROSITE" id="PS51273">
    <property type="entry name" value="GATASE_TYPE_1"/>
    <property type="match status" value="1"/>
</dbReference>